<evidence type="ECO:0000256" key="10">
    <source>
        <dbReference type="ARBA" id="ARBA00023136"/>
    </source>
</evidence>
<dbReference type="Gene3D" id="1.10.287.130">
    <property type="match status" value="1"/>
</dbReference>
<evidence type="ECO:0000256" key="3">
    <source>
        <dbReference type="ARBA" id="ARBA00012438"/>
    </source>
</evidence>
<dbReference type="EMBL" id="BOMN01000132">
    <property type="protein sequence ID" value="GIE26049.1"/>
    <property type="molecule type" value="Genomic_DNA"/>
</dbReference>
<evidence type="ECO:0000256" key="2">
    <source>
        <dbReference type="ARBA" id="ARBA00004236"/>
    </source>
</evidence>
<dbReference type="Gene3D" id="3.30.565.10">
    <property type="entry name" value="Histidine kinase-like ATPase, C-terminal domain"/>
    <property type="match status" value="1"/>
</dbReference>
<keyword evidence="7 14" id="KW-0418">Kinase</keyword>
<dbReference type="Pfam" id="PF02518">
    <property type="entry name" value="HATPase_c"/>
    <property type="match status" value="1"/>
</dbReference>
<evidence type="ECO:0000256" key="4">
    <source>
        <dbReference type="ARBA" id="ARBA00022553"/>
    </source>
</evidence>
<dbReference type="InterPro" id="IPR036890">
    <property type="entry name" value="HATPase_C_sf"/>
</dbReference>
<dbReference type="SUPFAM" id="SSF47384">
    <property type="entry name" value="Homodimeric domain of signal transducing histidine kinase"/>
    <property type="match status" value="1"/>
</dbReference>
<evidence type="ECO:0000313" key="14">
    <source>
        <dbReference type="EMBL" id="GIE26049.1"/>
    </source>
</evidence>
<dbReference type="SUPFAM" id="SSF158472">
    <property type="entry name" value="HAMP domain-like"/>
    <property type="match status" value="1"/>
</dbReference>
<evidence type="ECO:0000256" key="1">
    <source>
        <dbReference type="ARBA" id="ARBA00000085"/>
    </source>
</evidence>
<evidence type="ECO:0000256" key="7">
    <source>
        <dbReference type="ARBA" id="ARBA00022777"/>
    </source>
</evidence>
<dbReference type="EC" id="2.7.13.3" evidence="3"/>
<comment type="catalytic activity">
    <reaction evidence="1">
        <text>ATP + protein L-histidine = ADP + protein N-phospho-L-histidine.</text>
        <dbReference type="EC" id="2.7.13.3"/>
    </reaction>
</comment>
<name>A0ABQ4A5P8_9ACTN</name>
<dbReference type="Gene3D" id="6.10.340.10">
    <property type="match status" value="1"/>
</dbReference>
<evidence type="ECO:0000256" key="5">
    <source>
        <dbReference type="ARBA" id="ARBA00022679"/>
    </source>
</evidence>
<dbReference type="SMART" id="SM00304">
    <property type="entry name" value="HAMP"/>
    <property type="match status" value="1"/>
</dbReference>
<evidence type="ECO:0000313" key="15">
    <source>
        <dbReference type="Proteomes" id="UP000603200"/>
    </source>
</evidence>
<dbReference type="Proteomes" id="UP000603200">
    <property type="component" value="Unassembled WGS sequence"/>
</dbReference>
<dbReference type="PROSITE" id="PS50885">
    <property type="entry name" value="HAMP"/>
    <property type="match status" value="1"/>
</dbReference>
<reference evidence="14 15" key="1">
    <citation type="submission" date="2021-01" db="EMBL/GenBank/DDBJ databases">
        <title>Whole genome shotgun sequence of Actinoplanes humidus NBRC 14915.</title>
        <authorList>
            <person name="Komaki H."/>
            <person name="Tamura T."/>
        </authorList>
    </citation>
    <scope>NUCLEOTIDE SEQUENCE [LARGE SCALE GENOMIC DNA]</scope>
    <source>
        <strain evidence="14 15">NBRC 14915</strain>
    </source>
</reference>
<dbReference type="PANTHER" id="PTHR45436:SF5">
    <property type="entry name" value="SENSOR HISTIDINE KINASE TRCS"/>
    <property type="match status" value="1"/>
</dbReference>
<accession>A0ABQ4A5P8</accession>
<dbReference type="GO" id="GO:0016301">
    <property type="term" value="F:kinase activity"/>
    <property type="evidence" value="ECO:0007669"/>
    <property type="project" value="UniProtKB-KW"/>
</dbReference>
<keyword evidence="4" id="KW-0597">Phosphoprotein</keyword>
<evidence type="ECO:0000259" key="13">
    <source>
        <dbReference type="PROSITE" id="PS50885"/>
    </source>
</evidence>
<dbReference type="CDD" id="cd00082">
    <property type="entry name" value="HisKA"/>
    <property type="match status" value="1"/>
</dbReference>
<evidence type="ECO:0000259" key="12">
    <source>
        <dbReference type="PROSITE" id="PS50109"/>
    </source>
</evidence>
<keyword evidence="9" id="KW-0902">Two-component regulatory system</keyword>
<sequence>MRTRLVTTYVLLLCLVLLALEVPLAIAQTNRETELLLADRLADATRFASLAAPAIRTGELDSVIGELRQYHDLYGISTRLIDQDQRLLTGFGDPVSDPPGAGPAVRGALAGRQVGTPATLWPWEEHPLVVAVPVSDGGAVLGAVLTISPTGRSRRAVIVDWLVLGLVWVLAVLACVTAAVRLASWVLRPVTRLDAAAHEIAGGDGGARVPPGVGPPELRRLSASFNEMADAVAEALERQQSFVAHASHQLRNPLTVLRLRVEDLGGMLTGDTARADHEMVLEETDRLADVLDGLLALARAERERPSVEVADAVAIALNRRKAWLPLAERRGIDLVTATPDEPRPALLVATALDQSLDALIDNALKFTPAGGRVVVAVTDHDDGIEVTVRDTGPGMTDDQCQQATQRFWRAPDAQNVDGAGLGLPIVAVLAEASGGRLTLSRADEGGLAARLWFPAPKPADKVGTA</sequence>
<dbReference type="PROSITE" id="PS50109">
    <property type="entry name" value="HIS_KIN"/>
    <property type="match status" value="1"/>
</dbReference>
<comment type="caution">
    <text evidence="14">The sequence shown here is derived from an EMBL/GenBank/DDBJ whole genome shotgun (WGS) entry which is preliminary data.</text>
</comment>
<evidence type="ECO:0000256" key="9">
    <source>
        <dbReference type="ARBA" id="ARBA00023012"/>
    </source>
</evidence>
<dbReference type="InterPro" id="IPR005467">
    <property type="entry name" value="His_kinase_dom"/>
</dbReference>
<keyword evidence="6 11" id="KW-0812">Transmembrane</keyword>
<comment type="subcellular location">
    <subcellularLocation>
        <location evidence="2">Cell membrane</location>
    </subcellularLocation>
</comment>
<keyword evidence="8 11" id="KW-1133">Transmembrane helix</keyword>
<dbReference type="CDD" id="cd00075">
    <property type="entry name" value="HATPase"/>
    <property type="match status" value="1"/>
</dbReference>
<dbReference type="InterPro" id="IPR003594">
    <property type="entry name" value="HATPase_dom"/>
</dbReference>
<dbReference type="InterPro" id="IPR036097">
    <property type="entry name" value="HisK_dim/P_sf"/>
</dbReference>
<dbReference type="CDD" id="cd06225">
    <property type="entry name" value="HAMP"/>
    <property type="match status" value="1"/>
</dbReference>
<dbReference type="SMART" id="SM00388">
    <property type="entry name" value="HisKA"/>
    <property type="match status" value="1"/>
</dbReference>
<feature type="domain" description="Histidine kinase" evidence="12">
    <location>
        <begin position="245"/>
        <end position="457"/>
    </location>
</feature>
<evidence type="ECO:0000256" key="11">
    <source>
        <dbReference type="SAM" id="Phobius"/>
    </source>
</evidence>
<dbReference type="RefSeq" id="WP_203842966.1">
    <property type="nucleotide sequence ID" value="NZ_BAAATV010000018.1"/>
</dbReference>
<dbReference type="SMART" id="SM00387">
    <property type="entry name" value="HATPase_c"/>
    <property type="match status" value="1"/>
</dbReference>
<dbReference type="PRINTS" id="PR00344">
    <property type="entry name" value="BCTRLSENSOR"/>
</dbReference>
<dbReference type="PANTHER" id="PTHR45436">
    <property type="entry name" value="SENSOR HISTIDINE KINASE YKOH"/>
    <property type="match status" value="1"/>
</dbReference>
<dbReference type="Pfam" id="PF00512">
    <property type="entry name" value="HisKA"/>
    <property type="match status" value="1"/>
</dbReference>
<dbReference type="InterPro" id="IPR004358">
    <property type="entry name" value="Sig_transdc_His_kin-like_C"/>
</dbReference>
<keyword evidence="10 11" id="KW-0472">Membrane</keyword>
<organism evidence="14 15">
    <name type="scientific">Winogradskya humida</name>
    <dbReference type="NCBI Taxonomy" id="113566"/>
    <lineage>
        <taxon>Bacteria</taxon>
        <taxon>Bacillati</taxon>
        <taxon>Actinomycetota</taxon>
        <taxon>Actinomycetes</taxon>
        <taxon>Micromonosporales</taxon>
        <taxon>Micromonosporaceae</taxon>
        <taxon>Winogradskya</taxon>
    </lineage>
</organism>
<keyword evidence="5" id="KW-0808">Transferase</keyword>
<dbReference type="InterPro" id="IPR003661">
    <property type="entry name" value="HisK_dim/P_dom"/>
</dbReference>
<dbReference type="InterPro" id="IPR003660">
    <property type="entry name" value="HAMP_dom"/>
</dbReference>
<proteinExistence type="predicted"/>
<feature type="transmembrane region" description="Helical" evidence="11">
    <location>
        <begin position="161"/>
        <end position="183"/>
    </location>
</feature>
<evidence type="ECO:0000256" key="8">
    <source>
        <dbReference type="ARBA" id="ARBA00022989"/>
    </source>
</evidence>
<keyword evidence="15" id="KW-1185">Reference proteome</keyword>
<dbReference type="Pfam" id="PF00672">
    <property type="entry name" value="HAMP"/>
    <property type="match status" value="1"/>
</dbReference>
<gene>
    <name evidence="14" type="ORF">Ahu01nite_091510</name>
</gene>
<feature type="domain" description="HAMP" evidence="13">
    <location>
        <begin position="184"/>
        <end position="237"/>
    </location>
</feature>
<dbReference type="InterPro" id="IPR050428">
    <property type="entry name" value="TCS_sensor_his_kinase"/>
</dbReference>
<protein>
    <recommendedName>
        <fullName evidence="3">histidine kinase</fullName>
        <ecNumber evidence="3">2.7.13.3</ecNumber>
    </recommendedName>
</protein>
<evidence type="ECO:0000256" key="6">
    <source>
        <dbReference type="ARBA" id="ARBA00022692"/>
    </source>
</evidence>
<dbReference type="SUPFAM" id="SSF55874">
    <property type="entry name" value="ATPase domain of HSP90 chaperone/DNA topoisomerase II/histidine kinase"/>
    <property type="match status" value="1"/>
</dbReference>